<dbReference type="AlphaFoldDB" id="A0A9E7SUH5"/>
<dbReference type="PROSITE" id="PS51186">
    <property type="entry name" value="GNAT"/>
    <property type="match status" value="1"/>
</dbReference>
<feature type="domain" description="N-acetyltransferase" evidence="2">
    <location>
        <begin position="25"/>
        <end position="167"/>
    </location>
</feature>
<name>A0A9E7SUH5_9EURY</name>
<dbReference type="EMBL" id="CP100355">
    <property type="protein sequence ID" value="UTF53485.1"/>
    <property type="molecule type" value="Genomic_DNA"/>
</dbReference>
<sequence>MVSAIDQHRRPSSPTTFTDRAERPITVDAYAGGPEPVVEMYTHFDDESRSQGLPPRGEPRIREWIDGLLDEGLHVVARHRGDVVGHAVLVPFDDRAELAIFVRPAYQSAGIGTQLIGRLLEYGRENGVSHVWLTVDRNNRIAMNLYQSAGFETTARNRGDYEMERYL</sequence>
<gene>
    <name evidence="3" type="ORF">NGM29_17210</name>
</gene>
<protein>
    <submittedName>
        <fullName evidence="3">GNAT family N-acetyltransferase</fullName>
    </submittedName>
</protein>
<evidence type="ECO:0000313" key="4">
    <source>
        <dbReference type="Proteomes" id="UP001056855"/>
    </source>
</evidence>
<reference evidence="3" key="1">
    <citation type="submission" date="2022-06" db="EMBL/GenBank/DDBJ databases">
        <title>Diverse halophilic archaea isolated from saline environments.</title>
        <authorList>
            <person name="Cui H.-L."/>
        </authorList>
    </citation>
    <scope>NUCLEOTIDE SEQUENCE</scope>
    <source>
        <strain evidence="3">WLHS1</strain>
    </source>
</reference>
<dbReference type="InterPro" id="IPR016181">
    <property type="entry name" value="Acyl_CoA_acyltransferase"/>
</dbReference>
<dbReference type="PANTHER" id="PTHR43617">
    <property type="entry name" value="L-AMINO ACID N-ACETYLTRANSFERASE"/>
    <property type="match status" value="1"/>
</dbReference>
<dbReference type="SUPFAM" id="SSF55729">
    <property type="entry name" value="Acyl-CoA N-acyltransferases (Nat)"/>
    <property type="match status" value="1"/>
</dbReference>
<proteinExistence type="predicted"/>
<dbReference type="InterPro" id="IPR050276">
    <property type="entry name" value="MshD_Acetyltransferase"/>
</dbReference>
<accession>A0A9E7SUH5</accession>
<dbReference type="Gene3D" id="3.40.630.30">
    <property type="match status" value="1"/>
</dbReference>
<dbReference type="RefSeq" id="WP_254157991.1">
    <property type="nucleotide sequence ID" value="NZ_CP100355.1"/>
</dbReference>
<organism evidence="3 4">
    <name type="scientific">Natronosalvus rutilus</name>
    <dbReference type="NCBI Taxonomy" id="2953753"/>
    <lineage>
        <taxon>Archaea</taxon>
        <taxon>Methanobacteriati</taxon>
        <taxon>Methanobacteriota</taxon>
        <taxon>Stenosarchaea group</taxon>
        <taxon>Halobacteria</taxon>
        <taxon>Halobacteriales</taxon>
        <taxon>Natrialbaceae</taxon>
        <taxon>Natronosalvus</taxon>
    </lineage>
</organism>
<evidence type="ECO:0000256" key="1">
    <source>
        <dbReference type="SAM" id="MobiDB-lite"/>
    </source>
</evidence>
<dbReference type="CDD" id="cd04301">
    <property type="entry name" value="NAT_SF"/>
    <property type="match status" value="1"/>
</dbReference>
<dbReference type="Proteomes" id="UP001056855">
    <property type="component" value="Chromosome"/>
</dbReference>
<dbReference type="KEGG" id="sawl:NGM29_17210"/>
<dbReference type="GeneID" id="73291822"/>
<dbReference type="GO" id="GO:0016747">
    <property type="term" value="F:acyltransferase activity, transferring groups other than amino-acyl groups"/>
    <property type="evidence" value="ECO:0007669"/>
    <property type="project" value="InterPro"/>
</dbReference>
<dbReference type="Pfam" id="PF00583">
    <property type="entry name" value="Acetyltransf_1"/>
    <property type="match status" value="1"/>
</dbReference>
<feature type="region of interest" description="Disordered" evidence="1">
    <location>
        <begin position="1"/>
        <end position="23"/>
    </location>
</feature>
<evidence type="ECO:0000259" key="2">
    <source>
        <dbReference type="PROSITE" id="PS51186"/>
    </source>
</evidence>
<evidence type="ECO:0000313" key="3">
    <source>
        <dbReference type="EMBL" id="UTF53485.1"/>
    </source>
</evidence>
<keyword evidence="4" id="KW-1185">Reference proteome</keyword>
<dbReference type="InterPro" id="IPR000182">
    <property type="entry name" value="GNAT_dom"/>
</dbReference>